<evidence type="ECO:0000256" key="1">
    <source>
        <dbReference type="SAM" id="MobiDB-lite"/>
    </source>
</evidence>
<protein>
    <recommendedName>
        <fullName evidence="5">Secreted protein</fullName>
    </recommendedName>
</protein>
<reference evidence="3 4" key="1">
    <citation type="submission" date="2022-03" db="EMBL/GenBank/DDBJ databases">
        <title>Luteimonas soily sp. nov., a novel bacterium isolated from the soil.</title>
        <authorList>
            <person name="Zhang X."/>
        </authorList>
    </citation>
    <scope>NUCLEOTIDE SEQUENCE [LARGE SCALE GENOMIC DNA]</scope>
    <source>
        <strain evidence="3 4">50</strain>
    </source>
</reference>
<evidence type="ECO:0000313" key="3">
    <source>
        <dbReference type="EMBL" id="MCJ0824922.1"/>
    </source>
</evidence>
<sequence>MNRKLQHTMTALSATATVFTMLLLAGGPPLPVAPAQPAALLMLSTGVAVGDQATPVDASADDAAADSAGSSRSSHLRRTRAALALPYFSFAQGLRRLGS</sequence>
<comment type="caution">
    <text evidence="3">The sequence shown here is derived from an EMBL/GenBank/DDBJ whole genome shotgun (WGS) entry which is preliminary data.</text>
</comment>
<keyword evidence="4" id="KW-1185">Reference proteome</keyword>
<evidence type="ECO:0000256" key="2">
    <source>
        <dbReference type="SAM" id="SignalP"/>
    </source>
</evidence>
<name>A0ABT0A1Q5_9GAMM</name>
<dbReference type="Proteomes" id="UP001165423">
    <property type="component" value="Unassembled WGS sequence"/>
</dbReference>
<proteinExistence type="predicted"/>
<keyword evidence="2" id="KW-0732">Signal</keyword>
<gene>
    <name evidence="3" type="ORF">MQC88_02930</name>
</gene>
<dbReference type="RefSeq" id="WP_243319087.1">
    <property type="nucleotide sequence ID" value="NZ_JALGCL010000001.1"/>
</dbReference>
<evidence type="ECO:0000313" key="4">
    <source>
        <dbReference type="Proteomes" id="UP001165423"/>
    </source>
</evidence>
<dbReference type="EMBL" id="JALGCL010000001">
    <property type="protein sequence ID" value="MCJ0824922.1"/>
    <property type="molecule type" value="Genomic_DNA"/>
</dbReference>
<accession>A0ABT0A1Q5</accession>
<feature type="chain" id="PRO_5045758976" description="Secreted protein" evidence="2">
    <location>
        <begin position="26"/>
        <end position="99"/>
    </location>
</feature>
<organism evidence="3 4">
    <name type="scientific">Cognatiluteimonas sedimenti</name>
    <dbReference type="NCBI Taxonomy" id="2927791"/>
    <lineage>
        <taxon>Bacteria</taxon>
        <taxon>Pseudomonadati</taxon>
        <taxon>Pseudomonadota</taxon>
        <taxon>Gammaproteobacteria</taxon>
        <taxon>Lysobacterales</taxon>
        <taxon>Lysobacteraceae</taxon>
        <taxon>Cognatiluteimonas</taxon>
    </lineage>
</organism>
<evidence type="ECO:0008006" key="5">
    <source>
        <dbReference type="Google" id="ProtNLM"/>
    </source>
</evidence>
<feature type="signal peptide" evidence="2">
    <location>
        <begin position="1"/>
        <end position="25"/>
    </location>
</feature>
<feature type="region of interest" description="Disordered" evidence="1">
    <location>
        <begin position="58"/>
        <end position="77"/>
    </location>
</feature>